<comment type="caution">
    <text evidence="2">The sequence shown here is derived from an EMBL/GenBank/DDBJ whole genome shotgun (WGS) entry which is preliminary data.</text>
</comment>
<dbReference type="AlphaFoldDB" id="A0A0F9S7J6"/>
<feature type="transmembrane region" description="Helical" evidence="1">
    <location>
        <begin position="15"/>
        <end position="32"/>
    </location>
</feature>
<gene>
    <name evidence="2" type="ORF">LCGC14_0487040</name>
</gene>
<sequence>MISEIVTVLEQLDETMRHCTFVIAMLLLWIAMNR</sequence>
<keyword evidence="1" id="KW-1133">Transmembrane helix</keyword>
<keyword evidence="1" id="KW-0472">Membrane</keyword>
<evidence type="ECO:0000256" key="1">
    <source>
        <dbReference type="SAM" id="Phobius"/>
    </source>
</evidence>
<proteinExistence type="predicted"/>
<keyword evidence="1" id="KW-0812">Transmembrane</keyword>
<accession>A0A0F9S7J6</accession>
<dbReference type="EMBL" id="LAZR01000541">
    <property type="protein sequence ID" value="KKN64870.1"/>
    <property type="molecule type" value="Genomic_DNA"/>
</dbReference>
<evidence type="ECO:0000313" key="2">
    <source>
        <dbReference type="EMBL" id="KKN64870.1"/>
    </source>
</evidence>
<organism evidence="2">
    <name type="scientific">marine sediment metagenome</name>
    <dbReference type="NCBI Taxonomy" id="412755"/>
    <lineage>
        <taxon>unclassified sequences</taxon>
        <taxon>metagenomes</taxon>
        <taxon>ecological metagenomes</taxon>
    </lineage>
</organism>
<protein>
    <submittedName>
        <fullName evidence="2">Uncharacterized protein</fullName>
    </submittedName>
</protein>
<reference evidence="2" key="1">
    <citation type="journal article" date="2015" name="Nature">
        <title>Complex archaea that bridge the gap between prokaryotes and eukaryotes.</title>
        <authorList>
            <person name="Spang A."/>
            <person name="Saw J.H."/>
            <person name="Jorgensen S.L."/>
            <person name="Zaremba-Niedzwiedzka K."/>
            <person name="Martijn J."/>
            <person name="Lind A.E."/>
            <person name="van Eijk R."/>
            <person name="Schleper C."/>
            <person name="Guy L."/>
            <person name="Ettema T.J."/>
        </authorList>
    </citation>
    <scope>NUCLEOTIDE SEQUENCE</scope>
</reference>
<name>A0A0F9S7J6_9ZZZZ</name>